<name>A0A4Y2CRJ8_ARAVE</name>
<dbReference type="AlphaFoldDB" id="A0A4Y2CRJ8"/>
<feature type="non-terminal residue" evidence="1">
    <location>
        <position position="1"/>
    </location>
</feature>
<reference evidence="1 2" key="1">
    <citation type="journal article" date="2019" name="Sci. Rep.">
        <title>Orb-weaving spider Araneus ventricosus genome elucidates the spidroin gene catalogue.</title>
        <authorList>
            <person name="Kono N."/>
            <person name="Nakamura H."/>
            <person name="Ohtoshi R."/>
            <person name="Moran D.A.P."/>
            <person name="Shinohara A."/>
            <person name="Yoshida Y."/>
            <person name="Fujiwara M."/>
            <person name="Mori M."/>
            <person name="Tomita M."/>
            <person name="Arakawa K."/>
        </authorList>
    </citation>
    <scope>NUCLEOTIDE SEQUENCE [LARGE SCALE GENOMIC DNA]</scope>
</reference>
<accession>A0A4Y2CRJ8</accession>
<evidence type="ECO:0000313" key="2">
    <source>
        <dbReference type="Proteomes" id="UP000499080"/>
    </source>
</evidence>
<protein>
    <submittedName>
        <fullName evidence="1">Uncharacterized protein</fullName>
    </submittedName>
</protein>
<evidence type="ECO:0000313" key="1">
    <source>
        <dbReference type="EMBL" id="GBM07082.1"/>
    </source>
</evidence>
<dbReference type="EMBL" id="BGPR01000238">
    <property type="protein sequence ID" value="GBM07082.1"/>
    <property type="molecule type" value="Genomic_DNA"/>
</dbReference>
<sequence>QNKPQDVSDLEETDELRMFSFPVLKLQMR</sequence>
<dbReference type="Proteomes" id="UP000499080">
    <property type="component" value="Unassembled WGS sequence"/>
</dbReference>
<comment type="caution">
    <text evidence="1">The sequence shown here is derived from an EMBL/GenBank/DDBJ whole genome shotgun (WGS) entry which is preliminary data.</text>
</comment>
<proteinExistence type="predicted"/>
<keyword evidence="2" id="KW-1185">Reference proteome</keyword>
<gene>
    <name evidence="1" type="ORF">AVEN_177052_1</name>
</gene>
<organism evidence="1 2">
    <name type="scientific">Araneus ventricosus</name>
    <name type="common">Orbweaver spider</name>
    <name type="synonym">Epeira ventricosa</name>
    <dbReference type="NCBI Taxonomy" id="182803"/>
    <lineage>
        <taxon>Eukaryota</taxon>
        <taxon>Metazoa</taxon>
        <taxon>Ecdysozoa</taxon>
        <taxon>Arthropoda</taxon>
        <taxon>Chelicerata</taxon>
        <taxon>Arachnida</taxon>
        <taxon>Araneae</taxon>
        <taxon>Araneomorphae</taxon>
        <taxon>Entelegynae</taxon>
        <taxon>Araneoidea</taxon>
        <taxon>Araneidae</taxon>
        <taxon>Araneus</taxon>
    </lineage>
</organism>